<keyword evidence="2" id="KW-1185">Reference proteome</keyword>
<dbReference type="EMBL" id="LT629802">
    <property type="protein sequence ID" value="SDU93012.1"/>
    <property type="molecule type" value="Genomic_DNA"/>
</dbReference>
<dbReference type="Proteomes" id="UP000198600">
    <property type="component" value="Chromosome I"/>
</dbReference>
<dbReference type="RefSeq" id="WP_090221416.1">
    <property type="nucleotide sequence ID" value="NZ_LS483433.1"/>
</dbReference>
<evidence type="ECO:0000313" key="2">
    <source>
        <dbReference type="Proteomes" id="UP000198600"/>
    </source>
</evidence>
<name>A0A1H2MIQ5_9PSED</name>
<organism evidence="1 2">
    <name type="scientific">Pseudomonas mucidolens</name>
    <dbReference type="NCBI Taxonomy" id="46679"/>
    <lineage>
        <taxon>Bacteria</taxon>
        <taxon>Pseudomonadati</taxon>
        <taxon>Pseudomonadota</taxon>
        <taxon>Gammaproteobacteria</taxon>
        <taxon>Pseudomonadales</taxon>
        <taxon>Pseudomonadaceae</taxon>
        <taxon>Pseudomonas</taxon>
    </lineage>
</organism>
<protein>
    <submittedName>
        <fullName evidence="1">Uncharacterized protein</fullName>
    </submittedName>
</protein>
<proteinExistence type="predicted"/>
<reference evidence="2" key="1">
    <citation type="submission" date="2016-10" db="EMBL/GenBank/DDBJ databases">
        <authorList>
            <person name="Varghese N."/>
            <person name="Submissions S."/>
        </authorList>
    </citation>
    <scope>NUCLEOTIDE SEQUENCE [LARGE SCALE GENOMIC DNA]</scope>
    <source>
        <strain evidence="2">LMG 2223</strain>
    </source>
</reference>
<accession>A0A1H2MIQ5</accession>
<dbReference type="OrthoDB" id="6845417at2"/>
<gene>
    <name evidence="1" type="ORF">SAMN05216202_1796</name>
</gene>
<evidence type="ECO:0000313" key="1">
    <source>
        <dbReference type="EMBL" id="SDU93012.1"/>
    </source>
</evidence>
<sequence>MSDKPRTPFQFPAPFKQPLAVYPTQSVRVEDLDAPYPANPVMPVIDADLGLGIRHIENHLSVTFDKWFELNVGDVYEFYMGGQAIPLAWGEIRPGEETQDRYHLAIPQELVPLGWVPDCFGRVLRAGSGNESTSPPQTWLIKNTRPGGVDQDPGLPYHSELHIHLPADLQVPGAVLDADRAALGVVLTVDPYPEMHIRDTLEVYWNGHLVSLLLDADHLSGAKPIEVRVEPEVINRPNGSGLLTIRFRAHDEVLNFSGPVQQWSQAVHLESDLDPNLLERPYFLVDGYDNTQINFDTHGDALFEVEVTAPRQLPDGTPTPVGTQVVITLTGIRADGSPHVVQLAPYTARPGRSDTALVDNADIKTLINGSMQISYQLQFPLGSVLGTSGRLTVTIFGTVSNMPAVDVVEDDAGLIDPSIEYITVNFPVYEPYDPNYSVTLHMEAIRPGGGMEFYEQTLLAGDPPPPTRFRIVLRDDFLRFVGLGDVKVFYRVDDGQVGGPGAGVLTVRKSEDLTVQFGERVAVMPKPLLGGVDEHGNLDPDDVIGQAIVTLPYVNTVVGDTFNWNWVGSGLGGSTEDSILLNSATAGKPLSFPVDKAFVVANLNGEIRLSYSLIPASAEPTLRSEVLVVTVGQALGDLIRPEVVEASRNPDQLAPEAVTQGATIRVSFPQMLPTDRIRAHWTGIPGIGSHTETKDGNSQQSVDFTVPAGVVGANISPLGQSIAVQYVLLRGTRQIPSLVLDLLLLNLTTLPIPTIEGIGEVPILDISKLTGSERTIITPWHFIHRAQRMWMEYRGVYADGSNYYEATYTNNLVTAEGEANGILPPAPVDELRKLKDGSSLSIKFWVSFDQGSDKANAVLFRERQYTVQVLAGSLPHPFISGASGTGPSVAVEPMAIEANTKVTVKYDGMSNTDRITLTWIFQDCTEYPTILDGQDSGQVVFDLTAEKLIHRSVNSTVMLRYSIVHNGATVPSEVQTVKVNSIPVASLPQPLINAVAEGGRLDLTTFTGNALAAIAKWPLSATGQRVWLTCSSSGVADLKVIDGVPITAAEAESGLVNKPVLRTWLEALPQNPGIRVVLKVAFTGADETQAVEFPQTSYTVTTGLFEDFETWPIEYIGPGETITGPTMDIFVWTEFGRGGASIAERPEGIGSRSLRLVSTPGTNVYVDIDFKSAYSEIGFFMNAFDSGDRWGCGIDIWGENGYLTHQALRKDQTYATFSQRPYKIVLLRFFLTGGIVMDNFTFKPL</sequence>
<dbReference type="STRING" id="46679.SAMN05216202_1796"/>
<dbReference type="AlphaFoldDB" id="A0A1H2MIQ5"/>